<evidence type="ECO:0000313" key="7">
    <source>
        <dbReference type="EMBL" id="AEA43571.1"/>
    </source>
</evidence>
<dbReference type="RefSeq" id="WP_013686342.1">
    <property type="nucleotide sequence ID" value="NC_015321.1"/>
</dbReference>
<dbReference type="GO" id="GO:0005886">
    <property type="term" value="C:plasma membrane"/>
    <property type="evidence" value="ECO:0007669"/>
    <property type="project" value="UniProtKB-SubCell"/>
</dbReference>
<feature type="transmembrane region" description="Helical" evidence="6">
    <location>
        <begin position="307"/>
        <end position="332"/>
    </location>
</feature>
<keyword evidence="4 6" id="KW-1133">Transmembrane helix</keyword>
<feature type="transmembrane region" description="Helical" evidence="6">
    <location>
        <begin position="12"/>
        <end position="36"/>
    </location>
</feature>
<evidence type="ECO:0000256" key="1">
    <source>
        <dbReference type="ARBA" id="ARBA00004651"/>
    </source>
</evidence>
<evidence type="ECO:0000256" key="2">
    <source>
        <dbReference type="ARBA" id="ARBA00022475"/>
    </source>
</evidence>
<dbReference type="STRING" id="755732.Fluta_1579"/>
<sequence>MNPLKKLLGQTAVYGLSSILGRTLNYLLVPFYVWIFEDNPDVYGVVSQLYAFVAFLMVLLTFGMETSYFRFIQDSENREQVFRNSFLTVILLNLLFFIGICFFDNGIADKMLFHENPEYIVMMCAIVVIDATSSLPLAKLRAEENAKKFALIQFSAIGVNILLNLVLLSCFFDKQDPSSGVIYILIANLLSSLVKPVMLYKDFTAISFKFDAVLFRKMSVYAIPIVIAGFAGIINETIDRIMLKQMLYDPANGFTAKMADAEIGIYSACYKLAMLVTILLQAYRYAAEPFFFNQMKNQDRNKLYVKLMNYFVAAVCLVFLLVSLNLDIFQYFITSKVFRAGLDVVPILLLANVFLGIYFNQSIWYKLTNQTKYGAYISIMGAILTIGINYLFIPKYGYKASAWATLIVYAFQMVVSYLWGQKHFPIKYNLRKFFLYLGMSILIYFVSIKIPYGDHSLIKFFMNNMLIVVFIYLVFSVEGIKLSTLRRK</sequence>
<organism evidence="7 8">
    <name type="scientific">Fluviicola taffensis (strain DSM 16823 / NCIMB 13979 / RW262)</name>
    <dbReference type="NCBI Taxonomy" id="755732"/>
    <lineage>
        <taxon>Bacteria</taxon>
        <taxon>Pseudomonadati</taxon>
        <taxon>Bacteroidota</taxon>
        <taxon>Flavobacteriia</taxon>
        <taxon>Flavobacteriales</taxon>
        <taxon>Crocinitomicaceae</taxon>
        <taxon>Fluviicola</taxon>
    </lineage>
</organism>
<keyword evidence="2" id="KW-1003">Cell membrane</keyword>
<feature type="transmembrane region" description="Helical" evidence="6">
    <location>
        <begin position="221"/>
        <end position="243"/>
    </location>
</feature>
<reference evidence="7 8" key="1">
    <citation type="journal article" date="2011" name="Stand. Genomic Sci.">
        <title>Complete genome sequence of the gliding freshwater bacterium Fluviicola taffensis type strain (RW262).</title>
        <authorList>
            <person name="Woyke T."/>
            <person name="Chertkov O."/>
            <person name="Lapidus A."/>
            <person name="Nolan M."/>
            <person name="Lucas S."/>
            <person name="Del Rio T.G."/>
            <person name="Tice H."/>
            <person name="Cheng J.F."/>
            <person name="Tapia R."/>
            <person name="Han C."/>
            <person name="Goodwin L."/>
            <person name="Pitluck S."/>
            <person name="Liolios K."/>
            <person name="Pagani I."/>
            <person name="Ivanova N."/>
            <person name="Huntemann M."/>
            <person name="Mavromatis K."/>
            <person name="Mikhailova N."/>
            <person name="Pati A."/>
            <person name="Chen A."/>
            <person name="Palaniappan K."/>
            <person name="Land M."/>
            <person name="Hauser L."/>
            <person name="Brambilla E.M."/>
            <person name="Rohde M."/>
            <person name="Mwirichia R."/>
            <person name="Sikorski J."/>
            <person name="Tindall B.J."/>
            <person name="Goker M."/>
            <person name="Bristow J."/>
            <person name="Eisen J.A."/>
            <person name="Markowitz V."/>
            <person name="Hugenholtz P."/>
            <person name="Klenk H.P."/>
            <person name="Kyrpides N.C."/>
        </authorList>
    </citation>
    <scope>NUCLEOTIDE SEQUENCE [LARGE SCALE GENOMIC DNA]</scope>
    <source>
        <strain evidence="8">DSM 16823 / RW262 / RW262</strain>
    </source>
</reference>
<dbReference type="EMBL" id="CP002542">
    <property type="protein sequence ID" value="AEA43571.1"/>
    <property type="molecule type" value="Genomic_DNA"/>
</dbReference>
<dbReference type="Proteomes" id="UP000007463">
    <property type="component" value="Chromosome"/>
</dbReference>
<dbReference type="PANTHER" id="PTHR30250">
    <property type="entry name" value="PST FAMILY PREDICTED COLANIC ACID TRANSPORTER"/>
    <property type="match status" value="1"/>
</dbReference>
<feature type="transmembrane region" description="Helical" evidence="6">
    <location>
        <begin position="400"/>
        <end position="421"/>
    </location>
</feature>
<feature type="transmembrane region" description="Helical" evidence="6">
    <location>
        <begin position="263"/>
        <end position="286"/>
    </location>
</feature>
<reference evidence="8" key="2">
    <citation type="submission" date="2011-02" db="EMBL/GenBank/DDBJ databases">
        <title>The complete genome of Fluviicola taffensis DSM 16823.</title>
        <authorList>
            <consortium name="US DOE Joint Genome Institute (JGI-PGF)"/>
            <person name="Lucas S."/>
            <person name="Copeland A."/>
            <person name="Lapidus A."/>
            <person name="Bruce D."/>
            <person name="Goodwin L."/>
            <person name="Pitluck S."/>
            <person name="Kyrpides N."/>
            <person name="Mavromatis K."/>
            <person name="Ivanova N."/>
            <person name="Mikhailova N."/>
            <person name="Pagani I."/>
            <person name="Chertkov O."/>
            <person name="Detter J.C."/>
            <person name="Han C."/>
            <person name="Tapia R."/>
            <person name="Land M."/>
            <person name="Hauser L."/>
            <person name="Markowitz V."/>
            <person name="Cheng J.-F."/>
            <person name="Hugenholtz P."/>
            <person name="Woyke T."/>
            <person name="Wu D."/>
            <person name="Tindall B."/>
            <person name="Pomrenke H.G."/>
            <person name="Brambilla E."/>
            <person name="Klenk H.-P."/>
            <person name="Eisen J.A."/>
        </authorList>
    </citation>
    <scope>NUCLEOTIDE SEQUENCE [LARGE SCALE GENOMIC DNA]</scope>
    <source>
        <strain evidence="8">DSM 16823 / RW262 / RW262</strain>
    </source>
</reference>
<keyword evidence="5 6" id="KW-0472">Membrane</keyword>
<accession>F2IF97</accession>
<feature type="transmembrane region" description="Helical" evidence="6">
    <location>
        <begin position="433"/>
        <end position="452"/>
    </location>
</feature>
<comment type="subcellular location">
    <subcellularLocation>
        <location evidence="1">Cell membrane</location>
        <topology evidence="1">Multi-pass membrane protein</topology>
    </subcellularLocation>
</comment>
<evidence type="ECO:0000256" key="3">
    <source>
        <dbReference type="ARBA" id="ARBA00022692"/>
    </source>
</evidence>
<evidence type="ECO:0000256" key="5">
    <source>
        <dbReference type="ARBA" id="ARBA00023136"/>
    </source>
</evidence>
<feature type="transmembrane region" description="Helical" evidence="6">
    <location>
        <begin position="149"/>
        <end position="168"/>
    </location>
</feature>
<feature type="transmembrane region" description="Helical" evidence="6">
    <location>
        <begin position="373"/>
        <end position="394"/>
    </location>
</feature>
<dbReference type="KEGG" id="fte:Fluta_1579"/>
<feature type="transmembrane region" description="Helical" evidence="6">
    <location>
        <begin position="344"/>
        <end position="361"/>
    </location>
</feature>
<dbReference type="PANTHER" id="PTHR30250:SF11">
    <property type="entry name" value="O-ANTIGEN TRANSPORTER-RELATED"/>
    <property type="match status" value="1"/>
</dbReference>
<dbReference type="Pfam" id="PF01943">
    <property type="entry name" value="Polysacc_synt"/>
    <property type="match status" value="1"/>
</dbReference>
<proteinExistence type="predicted"/>
<feature type="transmembrane region" description="Helical" evidence="6">
    <location>
        <begin position="119"/>
        <end position="137"/>
    </location>
</feature>
<dbReference type="OrthoDB" id="9814608at2"/>
<name>F2IF97_FLUTR</name>
<dbReference type="HOGENOM" id="CLU_022017_7_2_10"/>
<dbReference type="InterPro" id="IPR050833">
    <property type="entry name" value="Poly_Biosynth_Transport"/>
</dbReference>
<gene>
    <name evidence="7" type="ordered locus">Fluta_1579</name>
</gene>
<dbReference type="InterPro" id="IPR002797">
    <property type="entry name" value="Polysacc_synth"/>
</dbReference>
<evidence type="ECO:0000256" key="4">
    <source>
        <dbReference type="ARBA" id="ARBA00022989"/>
    </source>
</evidence>
<feature type="transmembrane region" description="Helical" evidence="6">
    <location>
        <begin position="458"/>
        <end position="480"/>
    </location>
</feature>
<feature type="transmembrane region" description="Helical" evidence="6">
    <location>
        <begin position="180"/>
        <end position="200"/>
    </location>
</feature>
<dbReference type="AlphaFoldDB" id="F2IF97"/>
<feature type="transmembrane region" description="Helical" evidence="6">
    <location>
        <begin position="85"/>
        <end position="107"/>
    </location>
</feature>
<keyword evidence="8" id="KW-1185">Reference proteome</keyword>
<protein>
    <submittedName>
        <fullName evidence="7">Polysaccharide biosynthesis protein</fullName>
    </submittedName>
</protein>
<evidence type="ECO:0000313" key="8">
    <source>
        <dbReference type="Proteomes" id="UP000007463"/>
    </source>
</evidence>
<dbReference type="eggNOG" id="COG2244">
    <property type="taxonomic scope" value="Bacteria"/>
</dbReference>
<keyword evidence="3 6" id="KW-0812">Transmembrane</keyword>
<feature type="transmembrane region" description="Helical" evidence="6">
    <location>
        <begin position="42"/>
        <end position="64"/>
    </location>
</feature>
<evidence type="ECO:0000256" key="6">
    <source>
        <dbReference type="SAM" id="Phobius"/>
    </source>
</evidence>